<dbReference type="GO" id="GO:0006673">
    <property type="term" value="P:inositol phosphoceramide metabolic process"/>
    <property type="evidence" value="ECO:0007669"/>
    <property type="project" value="InterPro"/>
</dbReference>
<keyword evidence="4" id="KW-1185">Reference proteome</keyword>
<dbReference type="VEuPathDB" id="FungiDB:DNF11_1497"/>
<accession>A0A3G2S8R4</accession>
<dbReference type="OrthoDB" id="3338076at2759"/>
<keyword evidence="2" id="KW-0472">Membrane</keyword>
<keyword evidence="2" id="KW-1133">Transmembrane helix</keyword>
<name>A0A3G2S8R4_MALR7</name>
<dbReference type="GO" id="GO:0070917">
    <property type="term" value="F:inositol phosphoceramide synthase regulator activity"/>
    <property type="evidence" value="ECO:0007669"/>
    <property type="project" value="InterPro"/>
</dbReference>
<evidence type="ECO:0000313" key="3">
    <source>
        <dbReference type="EMBL" id="AYO42447.1"/>
    </source>
</evidence>
<sequence>MPRLYLRMPKSMVTKYVTSFLGFMDIKVGCQIISLFSLFNKIAGVYGIMAMFQGGSFSQLSLYIYSIATIPIFIWGLKVMSDEKHQAALKYAHLYFLDHLISTGWMVLFGFWWYGFAQHDGRPISNSSHQADIMSLIESLESHYRTPEQMAQFHHSTIDVNTPEGASEAMLRAQRARQIWQAERGFAACVLILGWAVKIYFAVLLYAYALHLRHGTYWMLPLSKSRRANAVHASAYQTVPNENDEVALPTEQGDESKTRS</sequence>
<feature type="transmembrane region" description="Helical" evidence="2">
    <location>
        <begin position="20"/>
        <end position="39"/>
    </location>
</feature>
<feature type="transmembrane region" description="Helical" evidence="2">
    <location>
        <begin position="60"/>
        <end position="80"/>
    </location>
</feature>
<dbReference type="Proteomes" id="UP000269793">
    <property type="component" value="Chromosome II"/>
</dbReference>
<feature type="transmembrane region" description="Helical" evidence="2">
    <location>
        <begin position="92"/>
        <end position="114"/>
    </location>
</feature>
<feature type="transmembrane region" description="Helical" evidence="2">
    <location>
        <begin position="185"/>
        <end position="209"/>
    </location>
</feature>
<protein>
    <submittedName>
        <fullName evidence="3">Inositol phoshorylceramide synthase regulatory subunit kei1</fullName>
    </submittedName>
</protein>
<feature type="region of interest" description="Disordered" evidence="1">
    <location>
        <begin position="241"/>
        <end position="260"/>
    </location>
</feature>
<proteinExistence type="predicted"/>
<evidence type="ECO:0000256" key="1">
    <source>
        <dbReference type="SAM" id="MobiDB-lite"/>
    </source>
</evidence>
<keyword evidence="2" id="KW-0812">Transmembrane</keyword>
<dbReference type="GO" id="GO:0000139">
    <property type="term" value="C:Golgi membrane"/>
    <property type="evidence" value="ECO:0007669"/>
    <property type="project" value="TreeGrafter"/>
</dbReference>
<dbReference type="PANTHER" id="PTHR28077">
    <property type="entry name" value="INOSITOL PHOSPHORYLCERAMIDE SYNTHASE REGULATORY SUBUNIT KEI1"/>
    <property type="match status" value="1"/>
</dbReference>
<dbReference type="PANTHER" id="PTHR28077:SF1">
    <property type="entry name" value="INOSITOL PHOSPHORYLCERAMIDE SYNTHASE REGULATORY SUBUNIT KEI1"/>
    <property type="match status" value="1"/>
</dbReference>
<dbReference type="InterPro" id="IPR013862">
    <property type="entry name" value="Kei1"/>
</dbReference>
<gene>
    <name evidence="3" type="primary">kei1</name>
    <name evidence="3" type="ORF">DNF11_1497</name>
</gene>
<dbReference type="Pfam" id="PF08552">
    <property type="entry name" value="Kei1"/>
    <property type="match status" value="1"/>
</dbReference>
<dbReference type="STRING" id="425264.A0A3G2S8R4"/>
<reference evidence="3 4" key="1">
    <citation type="submission" date="2018-10" db="EMBL/GenBank/DDBJ databases">
        <title>Complete genome sequence of Malassezia restricta CBS 7877.</title>
        <authorList>
            <person name="Morand S.C."/>
            <person name="Bertignac M."/>
            <person name="Iltis A."/>
            <person name="Kolder I."/>
            <person name="Pirovano W."/>
            <person name="Jourdain R."/>
            <person name="Clavaud C."/>
        </authorList>
    </citation>
    <scope>NUCLEOTIDE SEQUENCE [LARGE SCALE GENOMIC DNA]</scope>
    <source>
        <strain evidence="3 4">CBS 7877</strain>
    </source>
</reference>
<evidence type="ECO:0000256" key="2">
    <source>
        <dbReference type="SAM" id="Phobius"/>
    </source>
</evidence>
<organism evidence="3 4">
    <name type="scientific">Malassezia restricta (strain ATCC 96810 / NBRC 103918 / CBS 7877)</name>
    <name type="common">Seborrheic dermatitis infection agent</name>
    <dbReference type="NCBI Taxonomy" id="425264"/>
    <lineage>
        <taxon>Eukaryota</taxon>
        <taxon>Fungi</taxon>
        <taxon>Dikarya</taxon>
        <taxon>Basidiomycota</taxon>
        <taxon>Ustilaginomycotina</taxon>
        <taxon>Malasseziomycetes</taxon>
        <taxon>Malasseziales</taxon>
        <taxon>Malasseziaceae</taxon>
        <taxon>Malassezia</taxon>
    </lineage>
</organism>
<dbReference type="AlphaFoldDB" id="A0A3G2S8R4"/>
<dbReference type="GO" id="GO:0070916">
    <property type="term" value="C:inositol phosphoceramide synthase complex"/>
    <property type="evidence" value="ECO:0007669"/>
    <property type="project" value="TreeGrafter"/>
</dbReference>
<evidence type="ECO:0000313" key="4">
    <source>
        <dbReference type="Proteomes" id="UP000269793"/>
    </source>
</evidence>
<dbReference type="EMBL" id="CP033149">
    <property type="protein sequence ID" value="AYO42447.1"/>
    <property type="molecule type" value="Genomic_DNA"/>
</dbReference>